<proteinExistence type="predicted"/>
<evidence type="ECO:0000256" key="1">
    <source>
        <dbReference type="SAM" id="SignalP"/>
    </source>
</evidence>
<dbReference type="EMBL" id="JAENHP010000008">
    <property type="protein sequence ID" value="MBM2618815.1"/>
    <property type="molecule type" value="Genomic_DNA"/>
</dbReference>
<evidence type="ECO:0000313" key="3">
    <source>
        <dbReference type="EMBL" id="MBM2618815.1"/>
    </source>
</evidence>
<dbReference type="Pfam" id="PF13529">
    <property type="entry name" value="Peptidase_C39_2"/>
    <property type="match status" value="1"/>
</dbReference>
<comment type="caution">
    <text evidence="3">The sequence shown here is derived from an EMBL/GenBank/DDBJ whole genome shotgun (WGS) entry which is preliminary data.</text>
</comment>
<feature type="chain" id="PRO_5047407726" evidence="1">
    <location>
        <begin position="31"/>
        <end position="211"/>
    </location>
</feature>
<name>A0ABS2AGA2_9ACTN</name>
<keyword evidence="4" id="KW-1185">Reference proteome</keyword>
<reference evidence="3 4" key="1">
    <citation type="submission" date="2021-01" db="EMBL/GenBank/DDBJ databases">
        <title>Actinoplanes sp. nov. LDG1-06 isolated from lichen.</title>
        <authorList>
            <person name="Saeng-In P."/>
            <person name="Phongsopitanun W."/>
            <person name="Kanchanasin P."/>
            <person name="Yuki M."/>
            <person name="Kudo T."/>
            <person name="Ohkuma M."/>
            <person name="Tanasupawat S."/>
        </authorList>
    </citation>
    <scope>NUCLEOTIDE SEQUENCE [LARGE SCALE GENOMIC DNA]</scope>
    <source>
        <strain evidence="3 4">LDG1-06</strain>
    </source>
</reference>
<feature type="signal peptide" evidence="1">
    <location>
        <begin position="1"/>
        <end position="30"/>
    </location>
</feature>
<dbReference type="InterPro" id="IPR039564">
    <property type="entry name" value="Peptidase_C39-like"/>
</dbReference>
<gene>
    <name evidence="3" type="ORF">JIG36_24965</name>
</gene>
<keyword evidence="1" id="KW-0732">Signal</keyword>
<sequence length="211" mass="23237">MKRRTLLTAPLIGAAAGVTGAIATAAPASAATYKVSAVWQGQQNGSWCGPAALRMAISVRTSSLPTQSAIASRIGTTLSAGTNRFQMLNGINHWLGSHQLANVESQGGLKASVALREQYWRRLENNIANGFGVLTNVVVPRNSPYKPPGWTNDDPDPVDHWFMVYRVETTQRIVYIIDPASERPKFNANRTYGMRFDHLCQLVNKAYLFRY</sequence>
<dbReference type="Proteomes" id="UP000632138">
    <property type="component" value="Unassembled WGS sequence"/>
</dbReference>
<protein>
    <submittedName>
        <fullName evidence="3">C39 family peptidase</fullName>
    </submittedName>
</protein>
<evidence type="ECO:0000259" key="2">
    <source>
        <dbReference type="Pfam" id="PF13529"/>
    </source>
</evidence>
<evidence type="ECO:0000313" key="4">
    <source>
        <dbReference type="Proteomes" id="UP000632138"/>
    </source>
</evidence>
<feature type="domain" description="Peptidase C39-like" evidence="2">
    <location>
        <begin position="38"/>
        <end position="180"/>
    </location>
</feature>
<organism evidence="3 4">
    <name type="scientific">Paractinoplanes ovalisporus</name>
    <dbReference type="NCBI Taxonomy" id="2810368"/>
    <lineage>
        <taxon>Bacteria</taxon>
        <taxon>Bacillati</taxon>
        <taxon>Actinomycetota</taxon>
        <taxon>Actinomycetes</taxon>
        <taxon>Micromonosporales</taxon>
        <taxon>Micromonosporaceae</taxon>
        <taxon>Paractinoplanes</taxon>
    </lineage>
</organism>
<accession>A0ABS2AGA2</accession>
<dbReference type="RefSeq" id="WP_203378825.1">
    <property type="nucleotide sequence ID" value="NZ_JAENHP010000008.1"/>
</dbReference>